<dbReference type="RefSeq" id="WP_313762185.1">
    <property type="nucleotide sequence ID" value="NZ_JBHSOD010000057.1"/>
</dbReference>
<organism evidence="3 4">
    <name type="scientific">Kitasatospora aburaviensis</name>
    <dbReference type="NCBI Taxonomy" id="67265"/>
    <lineage>
        <taxon>Bacteria</taxon>
        <taxon>Bacillati</taxon>
        <taxon>Actinomycetota</taxon>
        <taxon>Actinomycetes</taxon>
        <taxon>Kitasatosporales</taxon>
        <taxon>Streptomycetaceae</taxon>
        <taxon>Kitasatospora</taxon>
    </lineage>
</organism>
<feature type="domain" description="Roadblock/LAMTOR2" evidence="2">
    <location>
        <begin position="9"/>
        <end position="98"/>
    </location>
</feature>
<keyword evidence="4" id="KW-1185">Reference proteome</keyword>
<accession>A0ABW1F5F4</accession>
<evidence type="ECO:0000313" key="3">
    <source>
        <dbReference type="EMBL" id="MFC5889428.1"/>
    </source>
</evidence>
<evidence type="ECO:0000256" key="1">
    <source>
        <dbReference type="SAM" id="MobiDB-lite"/>
    </source>
</evidence>
<dbReference type="PANTHER" id="PTHR36222:SF1">
    <property type="entry name" value="SERINE PROTEASE INHIBITOR RV3364C"/>
    <property type="match status" value="1"/>
</dbReference>
<evidence type="ECO:0000259" key="2">
    <source>
        <dbReference type="SMART" id="SM00960"/>
    </source>
</evidence>
<dbReference type="SUPFAM" id="SSF103196">
    <property type="entry name" value="Roadblock/LC7 domain"/>
    <property type="match status" value="1"/>
</dbReference>
<dbReference type="EMBL" id="JBHSOD010000057">
    <property type="protein sequence ID" value="MFC5889428.1"/>
    <property type="molecule type" value="Genomic_DNA"/>
</dbReference>
<dbReference type="PANTHER" id="PTHR36222">
    <property type="entry name" value="SERINE PROTEASE INHIBITOR RV3364C"/>
    <property type="match status" value="1"/>
</dbReference>
<dbReference type="InterPro" id="IPR004942">
    <property type="entry name" value="Roadblock/LAMTOR2_dom"/>
</dbReference>
<reference evidence="4" key="1">
    <citation type="journal article" date="2019" name="Int. J. Syst. Evol. Microbiol.">
        <title>The Global Catalogue of Microorganisms (GCM) 10K type strain sequencing project: providing services to taxonomists for standard genome sequencing and annotation.</title>
        <authorList>
            <consortium name="The Broad Institute Genomics Platform"/>
            <consortium name="The Broad Institute Genome Sequencing Center for Infectious Disease"/>
            <person name="Wu L."/>
            <person name="Ma J."/>
        </authorList>
    </citation>
    <scope>NUCLEOTIDE SEQUENCE [LARGE SCALE GENOMIC DNA]</scope>
    <source>
        <strain evidence="4">CGMCC 4.1469</strain>
    </source>
</reference>
<protein>
    <submittedName>
        <fullName evidence="3">Roadblock/LC7 domain-containing protein</fullName>
    </submittedName>
</protein>
<sequence>MPIKGDDLAAEMRLLRDRVVGVTDVVVASADGLLITAETDDAADPEVLAALTAAAVGIARRSGSATGKGPLRHTTARFSDGYLFAQAIGELGLIAVLGDAGMDMKRLHLETQGAAERIGSVLAPTAPAGPADPRRAAESAESAESAEPREPAAPAG</sequence>
<name>A0ABW1F5F4_9ACTN</name>
<dbReference type="Gene3D" id="3.30.450.30">
    <property type="entry name" value="Dynein light chain 2a, cytoplasmic"/>
    <property type="match status" value="1"/>
</dbReference>
<dbReference type="InterPro" id="IPR053141">
    <property type="entry name" value="Mycobact_SerProt_Inhib_Rv3364c"/>
</dbReference>
<dbReference type="Pfam" id="PF03259">
    <property type="entry name" value="Robl_LC7"/>
    <property type="match status" value="1"/>
</dbReference>
<comment type="caution">
    <text evidence="3">The sequence shown here is derived from an EMBL/GenBank/DDBJ whole genome shotgun (WGS) entry which is preliminary data.</text>
</comment>
<gene>
    <name evidence="3" type="ORF">ACFP0N_31125</name>
</gene>
<evidence type="ECO:0000313" key="4">
    <source>
        <dbReference type="Proteomes" id="UP001596067"/>
    </source>
</evidence>
<dbReference type="Proteomes" id="UP001596067">
    <property type="component" value="Unassembled WGS sequence"/>
</dbReference>
<feature type="region of interest" description="Disordered" evidence="1">
    <location>
        <begin position="119"/>
        <end position="156"/>
    </location>
</feature>
<dbReference type="SMART" id="SM00960">
    <property type="entry name" value="Robl_LC7"/>
    <property type="match status" value="1"/>
</dbReference>
<proteinExistence type="predicted"/>